<dbReference type="SUPFAM" id="SSF47413">
    <property type="entry name" value="lambda repressor-like DNA-binding domains"/>
    <property type="match status" value="1"/>
</dbReference>
<protein>
    <submittedName>
        <fullName evidence="2">Helix-turn-helix transcriptional regulator</fullName>
    </submittedName>
</protein>
<evidence type="ECO:0000259" key="1">
    <source>
        <dbReference type="SMART" id="SM00530"/>
    </source>
</evidence>
<dbReference type="GO" id="GO:0003677">
    <property type="term" value="F:DNA binding"/>
    <property type="evidence" value="ECO:0007669"/>
    <property type="project" value="InterPro"/>
</dbReference>
<dbReference type="SMART" id="SM00530">
    <property type="entry name" value="HTH_XRE"/>
    <property type="match status" value="1"/>
</dbReference>
<dbReference type="InterPro" id="IPR041413">
    <property type="entry name" value="MLTR_LBD"/>
</dbReference>
<dbReference type="PANTHER" id="PTHR35010:SF3">
    <property type="entry name" value="BLL4873 PROTEIN"/>
    <property type="match status" value="1"/>
</dbReference>
<name>A0A6G3QRA2_9ACTN</name>
<dbReference type="Gene3D" id="3.30.450.180">
    <property type="match status" value="1"/>
</dbReference>
<dbReference type="InterPro" id="IPR001387">
    <property type="entry name" value="Cro/C1-type_HTH"/>
</dbReference>
<dbReference type="RefSeq" id="WP_164335139.1">
    <property type="nucleotide sequence ID" value="NZ_JAAGMD010000187.1"/>
</dbReference>
<dbReference type="EMBL" id="JAAGMD010000187">
    <property type="protein sequence ID" value="NEA85754.1"/>
    <property type="molecule type" value="Genomic_DNA"/>
</dbReference>
<dbReference type="Pfam" id="PF17765">
    <property type="entry name" value="MLTR_LBD"/>
    <property type="match status" value="1"/>
</dbReference>
<dbReference type="CDD" id="cd00093">
    <property type="entry name" value="HTH_XRE"/>
    <property type="match status" value="1"/>
</dbReference>
<reference evidence="2" key="1">
    <citation type="submission" date="2020-01" db="EMBL/GenBank/DDBJ databases">
        <title>Insect and environment-associated Actinomycetes.</title>
        <authorList>
            <person name="Currrie C."/>
            <person name="Chevrette M."/>
            <person name="Carlson C."/>
            <person name="Stubbendieck R."/>
            <person name="Wendt-Pienkowski E."/>
        </authorList>
    </citation>
    <scope>NUCLEOTIDE SEQUENCE</scope>
    <source>
        <strain evidence="2">SID14436</strain>
    </source>
</reference>
<dbReference type="PANTHER" id="PTHR35010">
    <property type="entry name" value="BLL4672 PROTEIN-RELATED"/>
    <property type="match status" value="1"/>
</dbReference>
<dbReference type="InterPro" id="IPR010982">
    <property type="entry name" value="Lambda_DNA-bd_dom_sf"/>
</dbReference>
<gene>
    <name evidence="2" type="ORF">G3I53_06745</name>
</gene>
<proteinExistence type="predicted"/>
<sequence>MTDGASTRRVAPRHLSELGRFLVARRAEVSPAQVGLPDAGRRRTPGLRREEVALLAGVGVSWYTWIEQGRAENVSGEVLDSIARVLLLSENQRLYLRRLAGVQAEPPLPQASPGAEAMRPFVDNWWPNPAYIADHAWNVVVANAAAETLLGMGGERADGALLGAGTGPGLPADRRPYNLLREFFTSDHVRSAYPLWEETAPSVVARFRSQAAPHVEDTAIPALVDELRVASPLFEGLWERHEVLEDSCGPEVLTHPAVGDLHFTRATLDFTRRIALRMTVFLPTPGTGTEAALRRLSHVTPSRQVDGIGSDGLVGGAH</sequence>
<comment type="caution">
    <text evidence="2">The sequence shown here is derived from an EMBL/GenBank/DDBJ whole genome shotgun (WGS) entry which is preliminary data.</text>
</comment>
<organism evidence="2">
    <name type="scientific">Streptomyces sp. SID14436</name>
    <dbReference type="NCBI Taxonomy" id="2706070"/>
    <lineage>
        <taxon>Bacteria</taxon>
        <taxon>Bacillati</taxon>
        <taxon>Actinomycetota</taxon>
        <taxon>Actinomycetes</taxon>
        <taxon>Kitasatosporales</taxon>
        <taxon>Streptomycetaceae</taxon>
        <taxon>Streptomyces</taxon>
    </lineage>
</organism>
<dbReference type="Pfam" id="PF13560">
    <property type="entry name" value="HTH_31"/>
    <property type="match status" value="1"/>
</dbReference>
<evidence type="ECO:0000313" key="2">
    <source>
        <dbReference type="EMBL" id="NEA85754.1"/>
    </source>
</evidence>
<accession>A0A6G3QRA2</accession>
<dbReference type="AlphaFoldDB" id="A0A6G3QRA2"/>
<feature type="domain" description="HTH cro/C1-type" evidence="1">
    <location>
        <begin position="21"/>
        <end position="93"/>
    </location>
</feature>
<dbReference type="Gene3D" id="1.10.260.40">
    <property type="entry name" value="lambda repressor-like DNA-binding domains"/>
    <property type="match status" value="1"/>
</dbReference>